<protein>
    <submittedName>
        <fullName evidence="7">HDAC-interact domain-containing protein</fullName>
    </submittedName>
</protein>
<dbReference type="GO" id="GO:0000122">
    <property type="term" value="P:negative regulation of transcription by RNA polymerase II"/>
    <property type="evidence" value="ECO:0007669"/>
    <property type="project" value="TreeGrafter"/>
</dbReference>
<evidence type="ECO:0000256" key="5">
    <source>
        <dbReference type="SAM" id="MobiDB-lite"/>
    </source>
</evidence>
<dbReference type="GO" id="GO:0003714">
    <property type="term" value="F:transcription corepressor activity"/>
    <property type="evidence" value="ECO:0007669"/>
    <property type="project" value="InterPro"/>
</dbReference>
<evidence type="ECO:0000256" key="2">
    <source>
        <dbReference type="ARBA" id="ARBA00022491"/>
    </source>
</evidence>
<dbReference type="SUPFAM" id="SSF47762">
    <property type="entry name" value="PAH2 domain"/>
    <property type="match status" value="3"/>
</dbReference>
<dbReference type="GO" id="GO:0070822">
    <property type="term" value="C:Sin3-type complex"/>
    <property type="evidence" value="ECO:0007669"/>
    <property type="project" value="TreeGrafter"/>
</dbReference>
<keyword evidence="3 4" id="KW-0539">Nucleus</keyword>
<feature type="compositionally biased region" description="Low complexity" evidence="5">
    <location>
        <begin position="7"/>
        <end position="18"/>
    </location>
</feature>
<name>A0A8H6T6X1_9AGAR</name>
<evidence type="ECO:0000313" key="7">
    <source>
        <dbReference type="EMBL" id="KAF7312188.1"/>
    </source>
</evidence>
<feature type="compositionally biased region" description="Low complexity" evidence="5">
    <location>
        <begin position="807"/>
        <end position="818"/>
    </location>
</feature>
<dbReference type="PANTHER" id="PTHR12346:SF0">
    <property type="entry name" value="SIN3A, ISOFORM G"/>
    <property type="match status" value="1"/>
</dbReference>
<dbReference type="InterPro" id="IPR031693">
    <property type="entry name" value="Sin3_C"/>
</dbReference>
<dbReference type="InterPro" id="IPR039774">
    <property type="entry name" value="Sin3-like"/>
</dbReference>
<dbReference type="Proteomes" id="UP000636479">
    <property type="component" value="Unassembled WGS sequence"/>
</dbReference>
<proteinExistence type="predicted"/>
<dbReference type="OrthoDB" id="10265969at2759"/>
<dbReference type="Gene3D" id="1.20.1160.11">
    <property type="entry name" value="Paired amphipathic helix"/>
    <property type="match status" value="3"/>
</dbReference>
<reference evidence="7" key="1">
    <citation type="submission" date="2020-05" db="EMBL/GenBank/DDBJ databases">
        <title>Mycena genomes resolve the evolution of fungal bioluminescence.</title>
        <authorList>
            <person name="Tsai I.J."/>
        </authorList>
    </citation>
    <scope>NUCLEOTIDE SEQUENCE</scope>
    <source>
        <strain evidence="7">171206Taipei</strain>
    </source>
</reference>
<dbReference type="PANTHER" id="PTHR12346">
    <property type="entry name" value="SIN3B-RELATED"/>
    <property type="match status" value="1"/>
</dbReference>
<dbReference type="RefSeq" id="XP_037224296.1">
    <property type="nucleotide sequence ID" value="XM_037359201.1"/>
</dbReference>
<feature type="compositionally biased region" description="Pro residues" evidence="5">
    <location>
        <begin position="153"/>
        <end position="165"/>
    </location>
</feature>
<organism evidence="7 8">
    <name type="scientific">Mycena indigotica</name>
    <dbReference type="NCBI Taxonomy" id="2126181"/>
    <lineage>
        <taxon>Eukaryota</taxon>
        <taxon>Fungi</taxon>
        <taxon>Dikarya</taxon>
        <taxon>Basidiomycota</taxon>
        <taxon>Agaricomycotina</taxon>
        <taxon>Agaricomycetes</taxon>
        <taxon>Agaricomycetidae</taxon>
        <taxon>Agaricales</taxon>
        <taxon>Marasmiineae</taxon>
        <taxon>Mycenaceae</taxon>
        <taxon>Mycena</taxon>
    </lineage>
</organism>
<accession>A0A8H6T6X1</accession>
<evidence type="ECO:0000313" key="8">
    <source>
        <dbReference type="Proteomes" id="UP000636479"/>
    </source>
</evidence>
<feature type="compositionally biased region" description="Basic and acidic residues" evidence="5">
    <location>
        <begin position="256"/>
        <end position="266"/>
    </location>
</feature>
<dbReference type="GeneID" id="59341717"/>
<dbReference type="EMBL" id="JACAZF010000002">
    <property type="protein sequence ID" value="KAF7312188.1"/>
    <property type="molecule type" value="Genomic_DNA"/>
</dbReference>
<dbReference type="Pfam" id="PF16879">
    <property type="entry name" value="Sin3a_C"/>
    <property type="match status" value="1"/>
</dbReference>
<evidence type="ECO:0000256" key="3">
    <source>
        <dbReference type="ARBA" id="ARBA00023242"/>
    </source>
</evidence>
<comment type="subcellular location">
    <subcellularLocation>
        <location evidence="1 4">Nucleus</location>
    </subcellularLocation>
</comment>
<evidence type="ECO:0000256" key="1">
    <source>
        <dbReference type="ARBA" id="ARBA00004123"/>
    </source>
</evidence>
<comment type="caution">
    <text evidence="7">The sequence shown here is derived from an EMBL/GenBank/DDBJ whole genome shotgun (WGS) entry which is preliminary data.</text>
</comment>
<evidence type="ECO:0000256" key="4">
    <source>
        <dbReference type="PROSITE-ProRule" id="PRU00810"/>
    </source>
</evidence>
<feature type="region of interest" description="Disordered" evidence="5">
    <location>
        <begin position="774"/>
        <end position="823"/>
    </location>
</feature>
<dbReference type="InterPro" id="IPR003822">
    <property type="entry name" value="PAH"/>
</dbReference>
<dbReference type="PROSITE" id="PS51477">
    <property type="entry name" value="PAH"/>
    <property type="match status" value="2"/>
</dbReference>
<feature type="domain" description="Histone deacetylase interacting" evidence="6">
    <location>
        <begin position="454"/>
        <end position="556"/>
    </location>
</feature>
<dbReference type="InterPro" id="IPR036600">
    <property type="entry name" value="PAH_sf"/>
</dbReference>
<dbReference type="Pfam" id="PF02671">
    <property type="entry name" value="PAH"/>
    <property type="match status" value="3"/>
</dbReference>
<sequence length="1120" mass="127281">MLDDPADTAAPVAAISSAEGNGSSPPTIRTAVASESSKKPSLNVSDALSYLDAVKTQFHEQPDTYNQFLDIMKSFKSQAIDTPGVIKRVSALFNEHPILIQGFNTFLPSGYRIECGKDSQDSTYITVTTPTGTTTAKNGLLGIEWPTQEGPTVVPPPPPTPPPKATPVEETREGRTIDPAIQYVQKIKQRCDPETYKQFLDILSNFHHSREPTDETEVSRKIARLFKDEPDLREDFETFLPDRGRQLIEEGMALPRPERAGLRKQEPPPTNPAIVPQKRKRKNPERDVDAKPVSSKVKKSKPTPEPPSFKGQSPPPPRRQSGIRAHDQTPTLAAAPEDSQAQAFFDRVKRTLEDSRDTYNEFLKLINLFTQNFIDTARLVRESRTFIGDGELLSMLKDILGWDDRKEQEYLNEERANGQTWIRPTLVPNNVVSRAKRPAAENRIGSYRKIPAAVCVKNSLIYVEPIPIQEANVVCSGRDEMCQSVLNDEWVSHPTWSSEDAGFITPRMNIYEEALHRSEEERHEYDFHIEAIVRTISMLEPLHNKLATLTHDEDRQNYKLKPNLNGQMKSIHHRVIKKIYGREAGLAVIQSLQDNPVNAIPVVLQRLKGKEEEWKRAQREWNKIWREVDARNYSKSLDHQGITFKMADKKAITTKAFLTQIESAREQQIGKRAALIDPLFARTRPRHQLEFLLDDVHILQDALKLIFSYLDRMPANFSERRRVETFLRSFVPSFFMIDPVAFNAAFVVVTETADSEISDEGVYDSEMSSVVSASSGAAKSRKQPDLRKKLLKSEQAKSTRKTRYNASPSVSRPVSPLPMDEDTPDQTTFFTNTGFYSLLRLLEILCSRLSIFKKLSSTGGPKQLPTDPGAFPHPDTINLGEPIAQPEHFYDILLQSCEQLFENNVEPHIFEDQMRYMFGVKHAYKIFTIDKLLAALVKQVQTLLTDPRTQELLELLKRDRLSASPDLSSSRKAAEEILGPEENFFRIDWLPQSKHITFQLIGKDDPNLEDSEVVTGRWQSYIESFVSPHLSEGVLASRVRQPFLRRNLPAAARRPPPNAMTADGLEIKVCVQTYKLFYVAQTEDYLFKPRSREEVEAMSAQVKRKDESREKWLKEGTVFV</sequence>
<feature type="region of interest" description="Disordered" evidence="5">
    <location>
        <begin position="149"/>
        <end position="171"/>
    </location>
</feature>
<dbReference type="Pfam" id="PF08295">
    <property type="entry name" value="Sin3_corepress"/>
    <property type="match status" value="1"/>
</dbReference>
<keyword evidence="2" id="KW-0678">Repressor</keyword>
<feature type="region of interest" description="Disordered" evidence="5">
    <location>
        <begin position="253"/>
        <end position="324"/>
    </location>
</feature>
<feature type="compositionally biased region" description="Polar residues" evidence="5">
    <location>
        <begin position="19"/>
        <end position="28"/>
    </location>
</feature>
<feature type="compositionally biased region" description="Basic and acidic residues" evidence="5">
    <location>
        <begin position="782"/>
        <end position="797"/>
    </location>
</feature>
<evidence type="ECO:0000259" key="6">
    <source>
        <dbReference type="SMART" id="SM00761"/>
    </source>
</evidence>
<dbReference type="FunFam" id="1.20.1160.11:FF:000001">
    <property type="entry name" value="Paired amphipathic helix protein Sin3"/>
    <property type="match status" value="1"/>
</dbReference>
<keyword evidence="8" id="KW-1185">Reference proteome</keyword>
<feature type="compositionally biased region" description="Pro residues" evidence="5">
    <location>
        <begin position="303"/>
        <end position="318"/>
    </location>
</feature>
<dbReference type="SMART" id="SM00761">
    <property type="entry name" value="HDAC_interact"/>
    <property type="match status" value="1"/>
</dbReference>
<dbReference type="InterPro" id="IPR013194">
    <property type="entry name" value="HDAC_interact_dom"/>
</dbReference>
<feature type="region of interest" description="Disordered" evidence="5">
    <location>
        <begin position="1"/>
        <end position="28"/>
    </location>
</feature>
<gene>
    <name evidence="7" type="ORF">MIND_00231700</name>
</gene>
<dbReference type="AlphaFoldDB" id="A0A8H6T6X1"/>